<evidence type="ECO:0000256" key="4">
    <source>
        <dbReference type="ARBA" id="ARBA00022759"/>
    </source>
</evidence>
<dbReference type="InterPro" id="IPR036397">
    <property type="entry name" value="RNaseH_sf"/>
</dbReference>
<dbReference type="GO" id="GO:0003964">
    <property type="term" value="F:RNA-directed DNA polymerase activity"/>
    <property type="evidence" value="ECO:0007669"/>
    <property type="project" value="UniProtKB-KW"/>
</dbReference>
<dbReference type="InterPro" id="IPR001584">
    <property type="entry name" value="Integrase_cat-core"/>
</dbReference>
<dbReference type="Pfam" id="PF00078">
    <property type="entry name" value="RVT_1"/>
    <property type="match status" value="1"/>
</dbReference>
<dbReference type="InterPro" id="IPR043128">
    <property type="entry name" value="Rev_trsase/Diguanyl_cyclase"/>
</dbReference>
<proteinExistence type="predicted"/>
<dbReference type="FunFam" id="1.10.340.70:FF:000001">
    <property type="entry name" value="Retrovirus-related Pol polyprotein from transposon gypsy-like Protein"/>
    <property type="match status" value="1"/>
</dbReference>
<dbReference type="Proteomes" id="UP000722791">
    <property type="component" value="Unassembled WGS sequence"/>
</dbReference>
<dbReference type="Pfam" id="PF17917">
    <property type="entry name" value="RT_RNaseH"/>
    <property type="match status" value="1"/>
</dbReference>
<evidence type="ECO:0000256" key="1">
    <source>
        <dbReference type="ARBA" id="ARBA00022679"/>
    </source>
</evidence>
<dbReference type="CDD" id="cd01647">
    <property type="entry name" value="RT_LTR"/>
    <property type="match status" value="1"/>
</dbReference>
<reference evidence="7" key="1">
    <citation type="journal article" date="2021" name="Proc. Natl. Acad. Sci. U.S.A.">
        <title>Three genomes in the algal genus Volvox reveal the fate of a haploid sex-determining region after a transition to homothallism.</title>
        <authorList>
            <person name="Yamamoto K."/>
            <person name="Hamaji T."/>
            <person name="Kawai-Toyooka H."/>
            <person name="Matsuzaki R."/>
            <person name="Takahashi F."/>
            <person name="Nishimura Y."/>
            <person name="Kawachi M."/>
            <person name="Noguchi H."/>
            <person name="Minakuchi Y."/>
            <person name="Umen J.G."/>
            <person name="Toyoda A."/>
            <person name="Nozaki H."/>
        </authorList>
    </citation>
    <scope>NUCLEOTIDE SEQUENCE</scope>
    <source>
        <strain evidence="7">NIES-3785</strain>
    </source>
</reference>
<sequence length="1550" mass="172003">MRIYIEPPKRTWKTTISAVLLALLLLSLTVGAGAMKGSFTDQSILHMTTHAMTTGGILVRDGWDPGSRMYEDITRTPGTSTDPPSAFTSVATFTLDGNSAAVAYERYQKDADGGWIWGNGQTLSTTTNAALKAAVRSRKHTAFAYSMEELPGYHGDQGPFSLDLDTDKPIVQPPRRYSPREKEVIQLKTSELTQPGIVKEYTGPTICAVNPVLAAKKDPDTGQWTDFRMAQDYRPVNQHTLSDRYGLHRPEEIFQRVGKAVIFSKLDLRQGFLQIPIRPEDQPKTAYWVGNKLMMYTRMPYGLKNASAKFQRVMDYELTKAGLDDISIAFIDDVLIWSESPEQHVKDVERVLDALAACGLHAHPDKSIFGADVIEYLGHNLSASGISPHQAKVAAIMALQPPRNVSELRTQLGFINYYRCYVPNMSQLAVDLNKLLKKDEPWHWGPAQQRAFESIKAAFTKEGMVLRRIDYNRPLVLHTDFSNKGIGAVLGQVDDEGNEYMCACISRSLNKHEANYSSYKGEMLAAVWAVKMFRHHLIGGPAFKLVTDHQPLLYLMSTEGLTGQYARFALALQEYNFVIEHRPGLRHQNADTLSRHPRLESEDVTGARLDEDLPATPGMSSSAFASVRASRMANQIMCEVLNLASPVARFSDDFCPSPEETAAGWNGWRFEALRPPPDGELEQRVTQRRRLLARVMEWFTSARRSRSFSTQSGDNTTLCEVGVPFFQLAVQQGITLYEPLGGACTMLEACLLNGIRINRYLYSDKDTSMRRLARERLHVLSNAYPTLLPLEAWEDAFIALPQDVEQVTEADLRNAGAENGVVWLTAATWDEGSAAAVPSVLRIIKHVEQLMTRPKAACILGRPAKPPGSDSPKEEAVEAQVRAYLGESTITDVAAFGSYTHQLFQLWSNLAASEQLSAVSKAAVRPTGRQVQDVLAEEHTAPVLSRQMRSPFYPCDHENDPVRALYPGSVGCVGTSGSLGRSTPVYNSVTGQYDALYPEECEKILGLETDSTRMNGMAADQRRQLFAHIHDVTYLASMLAMLQVMAGQVKHLESLGNTPHCAAFVSHGVAIALATHTVHEPGSRLYLTALATSSVEEGSTQDIWEDDDTLHLLKHGVPPPGASPLQQKRCVRRAKSYRMQGGVLYHLDSSGKGRVVPRPTERTEVIKRTHEDTGHFGVRRTLGLLLTSYWWRGMAEDVATVVRHCAACDRVNTTFSVQAPTLSSLPVCGLFYRWGVDLCGPFCKTARGHTYVMVCVEHFSKYVVLIPLPDKHAEQTAFAFQQHVLGQYGACAEVCTDQGSEWKGEFAQLLVDALIDHRQTSPNHPQANGLTERAVQTCKNALRRIAEAGGGNTDWDKHLAYVMLGYNCSAQSSSRVAPYHILHAVEPTIPPAIKERFASEVDLDDPEAAARAIMQRAAVLRRHMAIAGANLLIAQHRDSLRYARLRGGAILPRMRRFEAGDYVYYRNTTGRTALEPQARPEILRVVEVRPTGVLQLEGRCGNRITTHVTHCAPCHLPIDDHTIDPRLARPSANLACEVCKFPDGEEWMLL</sequence>
<comment type="caution">
    <text evidence="7">The sequence shown here is derived from an EMBL/GenBank/DDBJ whole genome shotgun (WGS) entry which is preliminary data.</text>
</comment>
<dbReference type="Gene3D" id="1.10.340.70">
    <property type="match status" value="1"/>
</dbReference>
<dbReference type="Gene3D" id="3.10.20.370">
    <property type="match status" value="1"/>
</dbReference>
<dbReference type="GO" id="GO:0004519">
    <property type="term" value="F:endonuclease activity"/>
    <property type="evidence" value="ECO:0007669"/>
    <property type="project" value="UniProtKB-KW"/>
</dbReference>
<keyword evidence="5" id="KW-0378">Hydrolase</keyword>
<dbReference type="SUPFAM" id="SSF56672">
    <property type="entry name" value="DNA/RNA polymerases"/>
    <property type="match status" value="1"/>
</dbReference>
<dbReference type="Pfam" id="PF17921">
    <property type="entry name" value="Integrase_H2C2"/>
    <property type="match status" value="1"/>
</dbReference>
<dbReference type="Gene3D" id="3.30.70.270">
    <property type="match status" value="2"/>
</dbReference>
<gene>
    <name evidence="7" type="ORF">Vretimale_5088</name>
</gene>
<dbReference type="PANTHER" id="PTHR37984:SF5">
    <property type="entry name" value="PROTEIN NYNRIN-LIKE"/>
    <property type="match status" value="1"/>
</dbReference>
<dbReference type="OrthoDB" id="543934at2759"/>
<dbReference type="SUPFAM" id="SSF53098">
    <property type="entry name" value="Ribonuclease H-like"/>
    <property type="match status" value="1"/>
</dbReference>
<dbReference type="InterPro" id="IPR043502">
    <property type="entry name" value="DNA/RNA_pol_sf"/>
</dbReference>
<dbReference type="InterPro" id="IPR000477">
    <property type="entry name" value="RT_dom"/>
</dbReference>
<dbReference type="CDD" id="cd09274">
    <property type="entry name" value="RNase_HI_RT_Ty3"/>
    <property type="match status" value="1"/>
</dbReference>
<dbReference type="InterPro" id="IPR050951">
    <property type="entry name" value="Retrovirus_Pol_polyprotein"/>
</dbReference>
<dbReference type="Pfam" id="PF00665">
    <property type="entry name" value="rve"/>
    <property type="match status" value="1"/>
</dbReference>
<dbReference type="FunFam" id="3.30.70.270:FF:000020">
    <property type="entry name" value="Transposon Tf2-6 polyprotein-like Protein"/>
    <property type="match status" value="1"/>
</dbReference>
<dbReference type="Gene3D" id="3.10.10.10">
    <property type="entry name" value="HIV Type 1 Reverse Transcriptase, subunit A, domain 1"/>
    <property type="match status" value="1"/>
</dbReference>
<dbReference type="InterPro" id="IPR012337">
    <property type="entry name" value="RNaseH-like_sf"/>
</dbReference>
<organism evidence="7 8">
    <name type="scientific">Volvox reticuliferus</name>
    <dbReference type="NCBI Taxonomy" id="1737510"/>
    <lineage>
        <taxon>Eukaryota</taxon>
        <taxon>Viridiplantae</taxon>
        <taxon>Chlorophyta</taxon>
        <taxon>core chlorophytes</taxon>
        <taxon>Chlorophyceae</taxon>
        <taxon>CS clade</taxon>
        <taxon>Chlamydomonadales</taxon>
        <taxon>Volvocaceae</taxon>
        <taxon>Volvox</taxon>
    </lineage>
</organism>
<evidence type="ECO:0000256" key="2">
    <source>
        <dbReference type="ARBA" id="ARBA00022695"/>
    </source>
</evidence>
<dbReference type="InterPro" id="IPR041588">
    <property type="entry name" value="Integrase_H2C2"/>
</dbReference>
<protein>
    <submittedName>
        <fullName evidence="7">Uncharacterized protein</fullName>
    </submittedName>
</protein>
<keyword evidence="4" id="KW-0255">Endonuclease</keyword>
<dbReference type="GO" id="GO:0003676">
    <property type="term" value="F:nucleic acid binding"/>
    <property type="evidence" value="ECO:0007669"/>
    <property type="project" value="InterPro"/>
</dbReference>
<dbReference type="PROSITE" id="PS50878">
    <property type="entry name" value="RT_POL"/>
    <property type="match status" value="1"/>
</dbReference>
<keyword evidence="2" id="KW-0548">Nucleotidyltransferase</keyword>
<accession>A0A8J4C3M5</accession>
<evidence type="ECO:0000313" key="8">
    <source>
        <dbReference type="Proteomes" id="UP000722791"/>
    </source>
</evidence>
<keyword evidence="1" id="KW-0808">Transferase</keyword>
<dbReference type="EMBL" id="BNCQ01000007">
    <property type="protein sequence ID" value="GIM00024.1"/>
    <property type="molecule type" value="Genomic_DNA"/>
</dbReference>
<dbReference type="GO" id="GO:0015074">
    <property type="term" value="P:DNA integration"/>
    <property type="evidence" value="ECO:0007669"/>
    <property type="project" value="InterPro"/>
</dbReference>
<evidence type="ECO:0000256" key="3">
    <source>
        <dbReference type="ARBA" id="ARBA00022722"/>
    </source>
</evidence>
<dbReference type="GO" id="GO:0016787">
    <property type="term" value="F:hydrolase activity"/>
    <property type="evidence" value="ECO:0007669"/>
    <property type="project" value="UniProtKB-KW"/>
</dbReference>
<dbReference type="Gene3D" id="3.30.420.10">
    <property type="entry name" value="Ribonuclease H-like superfamily/Ribonuclease H"/>
    <property type="match status" value="1"/>
</dbReference>
<dbReference type="PROSITE" id="PS50994">
    <property type="entry name" value="INTEGRASE"/>
    <property type="match status" value="1"/>
</dbReference>
<dbReference type="InterPro" id="IPR041373">
    <property type="entry name" value="RT_RNaseH"/>
</dbReference>
<keyword evidence="3" id="KW-0540">Nuclease</keyword>
<evidence type="ECO:0000256" key="6">
    <source>
        <dbReference type="ARBA" id="ARBA00022918"/>
    </source>
</evidence>
<name>A0A8J4C3M5_9CHLO</name>
<dbReference type="PANTHER" id="PTHR37984">
    <property type="entry name" value="PROTEIN CBG26694"/>
    <property type="match status" value="1"/>
</dbReference>
<keyword evidence="6" id="KW-0695">RNA-directed DNA polymerase</keyword>
<evidence type="ECO:0000313" key="7">
    <source>
        <dbReference type="EMBL" id="GIM00024.1"/>
    </source>
</evidence>
<evidence type="ECO:0000256" key="5">
    <source>
        <dbReference type="ARBA" id="ARBA00022801"/>
    </source>
</evidence>